<name>A0A382K6S0_9ZZZZ</name>
<protein>
    <recommendedName>
        <fullName evidence="2">Outer membrane protein beta-barrel domain-containing protein</fullName>
    </recommendedName>
</protein>
<gene>
    <name evidence="1" type="ORF">METZ01_LOCUS271956</name>
</gene>
<evidence type="ECO:0000313" key="1">
    <source>
        <dbReference type="EMBL" id="SVC19102.1"/>
    </source>
</evidence>
<reference evidence="1" key="1">
    <citation type="submission" date="2018-05" db="EMBL/GenBank/DDBJ databases">
        <authorList>
            <person name="Lanie J.A."/>
            <person name="Ng W.-L."/>
            <person name="Kazmierczak K.M."/>
            <person name="Andrzejewski T.M."/>
            <person name="Davidsen T.M."/>
            <person name="Wayne K.J."/>
            <person name="Tettelin H."/>
            <person name="Glass J.I."/>
            <person name="Rusch D."/>
            <person name="Podicherti R."/>
            <person name="Tsui H.-C.T."/>
            <person name="Winkler M.E."/>
        </authorList>
    </citation>
    <scope>NUCLEOTIDE SEQUENCE</scope>
</reference>
<organism evidence="1">
    <name type="scientific">marine metagenome</name>
    <dbReference type="NCBI Taxonomy" id="408172"/>
    <lineage>
        <taxon>unclassified sequences</taxon>
        <taxon>metagenomes</taxon>
        <taxon>ecological metagenomes</taxon>
    </lineage>
</organism>
<evidence type="ECO:0008006" key="2">
    <source>
        <dbReference type="Google" id="ProtNLM"/>
    </source>
</evidence>
<sequence length="134" mass="15447">MALVDGQVMIPYEKNESEKMQINQFEQPILKPNRFSMTHGFNLSTSMNNKMSETTGIFSNFIHYKLSEKMQIKTAFHLIQNQNNLSFTSKPSMGYGYELNIDYKLSQNSFISLQILKHGNSTHSFPLQSIFNVP</sequence>
<dbReference type="AlphaFoldDB" id="A0A382K6S0"/>
<dbReference type="EMBL" id="UINC01078225">
    <property type="protein sequence ID" value="SVC19102.1"/>
    <property type="molecule type" value="Genomic_DNA"/>
</dbReference>
<proteinExistence type="predicted"/>
<accession>A0A382K6S0</accession>